<evidence type="ECO:0000313" key="2">
    <source>
        <dbReference type="EMBL" id="MBL0422836.1"/>
    </source>
</evidence>
<evidence type="ECO:0000256" key="1">
    <source>
        <dbReference type="SAM" id="Phobius"/>
    </source>
</evidence>
<keyword evidence="1" id="KW-0472">Membrane</keyword>
<feature type="transmembrane region" description="Helical" evidence="1">
    <location>
        <begin position="70"/>
        <end position="88"/>
    </location>
</feature>
<name>A0A936ZSF6_9BURK</name>
<feature type="transmembrane region" description="Helical" evidence="1">
    <location>
        <begin position="6"/>
        <end position="30"/>
    </location>
</feature>
<feature type="transmembrane region" description="Helical" evidence="1">
    <location>
        <begin position="42"/>
        <end position="64"/>
    </location>
</feature>
<dbReference type="Proteomes" id="UP000613011">
    <property type="component" value="Unassembled WGS sequence"/>
</dbReference>
<comment type="caution">
    <text evidence="2">The sequence shown here is derived from an EMBL/GenBank/DDBJ whole genome shotgun (WGS) entry which is preliminary data.</text>
</comment>
<reference evidence="2" key="1">
    <citation type="submission" date="2021-01" db="EMBL/GenBank/DDBJ databases">
        <title>Ramlibacter sp. strain AW1 16S ribosomal RNA gene Genome sequencing and assembly.</title>
        <authorList>
            <person name="Kang M."/>
        </authorList>
    </citation>
    <scope>NUCLEOTIDE SEQUENCE</scope>
    <source>
        <strain evidence="2">AW1</strain>
    </source>
</reference>
<proteinExistence type="predicted"/>
<accession>A0A936ZSF6</accession>
<keyword evidence="1" id="KW-0812">Transmembrane</keyword>
<dbReference type="EMBL" id="JAEQNA010000010">
    <property type="protein sequence ID" value="MBL0422836.1"/>
    <property type="molecule type" value="Genomic_DNA"/>
</dbReference>
<dbReference type="RefSeq" id="WP_201685978.1">
    <property type="nucleotide sequence ID" value="NZ_JAEQNA010000010.1"/>
</dbReference>
<evidence type="ECO:0000313" key="3">
    <source>
        <dbReference type="Proteomes" id="UP000613011"/>
    </source>
</evidence>
<protein>
    <submittedName>
        <fullName evidence="2">Uncharacterized protein</fullName>
    </submittedName>
</protein>
<keyword evidence="1" id="KW-1133">Transmembrane helix</keyword>
<organism evidence="2 3">
    <name type="scientific">Ramlibacter aurantiacus</name>
    <dbReference type="NCBI Taxonomy" id="2801330"/>
    <lineage>
        <taxon>Bacteria</taxon>
        <taxon>Pseudomonadati</taxon>
        <taxon>Pseudomonadota</taxon>
        <taxon>Betaproteobacteria</taxon>
        <taxon>Burkholderiales</taxon>
        <taxon>Comamonadaceae</taxon>
        <taxon>Ramlibacter</taxon>
    </lineage>
</organism>
<sequence length="93" mass="10166">MGFLDLLLHLSGFVAPALALALLMPTASRWLLRLQPVRAMRWWVQAGIGFAVGVVVLLGGLWVFGRDGKMATYAALVGVMATLQWLMAGGWRR</sequence>
<dbReference type="AlphaFoldDB" id="A0A936ZSF6"/>
<gene>
    <name evidence="2" type="ORF">JI739_21045</name>
</gene>
<keyword evidence="3" id="KW-1185">Reference proteome</keyword>